<protein>
    <submittedName>
        <fullName evidence="1">Uncharacterized protein</fullName>
    </submittedName>
</protein>
<sequence length="134" mass="15558">MNWPNNGRKIILRFNGELQPIGDGTSLLNVVLGLLGADYNKFLSVRKVGKRCLAKIGLNLSLQEMFHFDGDRGGSIKKIILKSIGKSWKDARNMLYHDYYKSTRTLEQNLEGRRAKIDKEHWRWFLDYCNDPDI</sequence>
<keyword evidence="2" id="KW-1185">Reference proteome</keyword>
<proteinExistence type="predicted"/>
<evidence type="ECO:0000313" key="2">
    <source>
        <dbReference type="Proteomes" id="UP000289738"/>
    </source>
</evidence>
<name>A0A445ASL3_ARAHY</name>
<organism evidence="1 2">
    <name type="scientific">Arachis hypogaea</name>
    <name type="common">Peanut</name>
    <dbReference type="NCBI Taxonomy" id="3818"/>
    <lineage>
        <taxon>Eukaryota</taxon>
        <taxon>Viridiplantae</taxon>
        <taxon>Streptophyta</taxon>
        <taxon>Embryophyta</taxon>
        <taxon>Tracheophyta</taxon>
        <taxon>Spermatophyta</taxon>
        <taxon>Magnoliopsida</taxon>
        <taxon>eudicotyledons</taxon>
        <taxon>Gunneridae</taxon>
        <taxon>Pentapetalae</taxon>
        <taxon>rosids</taxon>
        <taxon>fabids</taxon>
        <taxon>Fabales</taxon>
        <taxon>Fabaceae</taxon>
        <taxon>Papilionoideae</taxon>
        <taxon>50 kb inversion clade</taxon>
        <taxon>dalbergioids sensu lato</taxon>
        <taxon>Dalbergieae</taxon>
        <taxon>Pterocarpus clade</taxon>
        <taxon>Arachis</taxon>
    </lineage>
</organism>
<dbReference type="AlphaFoldDB" id="A0A445ASL3"/>
<dbReference type="Proteomes" id="UP000289738">
    <property type="component" value="Chromosome B01"/>
</dbReference>
<accession>A0A445ASL3</accession>
<comment type="caution">
    <text evidence="1">The sequence shown here is derived from an EMBL/GenBank/DDBJ whole genome shotgun (WGS) entry which is preliminary data.</text>
</comment>
<reference evidence="1 2" key="1">
    <citation type="submission" date="2019-01" db="EMBL/GenBank/DDBJ databases">
        <title>Sequencing of cultivated peanut Arachis hypogaea provides insights into genome evolution and oil improvement.</title>
        <authorList>
            <person name="Chen X."/>
        </authorList>
    </citation>
    <scope>NUCLEOTIDE SEQUENCE [LARGE SCALE GENOMIC DNA]</scope>
    <source>
        <strain evidence="2">cv. Fuhuasheng</strain>
        <tissue evidence="1">Leaves</tissue>
    </source>
</reference>
<evidence type="ECO:0000313" key="1">
    <source>
        <dbReference type="EMBL" id="RYR29422.1"/>
    </source>
</evidence>
<gene>
    <name evidence="1" type="ORF">Ahy_B01g053790</name>
</gene>
<dbReference type="EMBL" id="SDMP01000011">
    <property type="protein sequence ID" value="RYR29422.1"/>
    <property type="molecule type" value="Genomic_DNA"/>
</dbReference>